<dbReference type="Proteomes" id="UP000178538">
    <property type="component" value="Unassembled WGS sequence"/>
</dbReference>
<comment type="caution">
    <text evidence="3">The sequence shown here is derived from an EMBL/GenBank/DDBJ whole genome shotgun (WGS) entry which is preliminary data.</text>
</comment>
<proteinExistence type="inferred from homology"/>
<comment type="similarity">
    <text evidence="1">Belongs to the NAD(P)-dependent epimerase/dehydratase family.</text>
</comment>
<evidence type="ECO:0000256" key="1">
    <source>
        <dbReference type="ARBA" id="ARBA00007637"/>
    </source>
</evidence>
<dbReference type="AlphaFoldDB" id="A0A1G2T2E7"/>
<protein>
    <recommendedName>
        <fullName evidence="2">NAD-dependent epimerase/dehydratase domain-containing protein</fullName>
    </recommendedName>
</protein>
<reference evidence="3 4" key="1">
    <citation type="journal article" date="2016" name="Nat. Commun.">
        <title>Thousands of microbial genomes shed light on interconnected biogeochemical processes in an aquifer system.</title>
        <authorList>
            <person name="Anantharaman K."/>
            <person name="Brown C.T."/>
            <person name="Hug L.A."/>
            <person name="Sharon I."/>
            <person name="Castelle C.J."/>
            <person name="Probst A.J."/>
            <person name="Thomas B.C."/>
            <person name="Singh A."/>
            <person name="Wilkins M.J."/>
            <person name="Karaoz U."/>
            <person name="Brodie E.L."/>
            <person name="Williams K.H."/>
            <person name="Hubbard S.S."/>
            <person name="Banfield J.F."/>
        </authorList>
    </citation>
    <scope>NUCLEOTIDE SEQUENCE [LARGE SCALE GENOMIC DNA]</scope>
</reference>
<dbReference type="EMBL" id="MHVG01000005">
    <property type="protein sequence ID" value="OHA91433.1"/>
    <property type="molecule type" value="Genomic_DNA"/>
</dbReference>
<organism evidence="3 4">
    <name type="scientific">Candidatus Zambryskibacteria bacterium RIFCSPHIGHO2_01_FULL_44_22b</name>
    <dbReference type="NCBI Taxonomy" id="1802737"/>
    <lineage>
        <taxon>Bacteria</taxon>
        <taxon>Candidatus Zambryskiibacteriota</taxon>
    </lineage>
</organism>
<dbReference type="Gene3D" id="3.90.25.10">
    <property type="entry name" value="UDP-galactose 4-epimerase, domain 1"/>
    <property type="match status" value="1"/>
</dbReference>
<dbReference type="SUPFAM" id="SSF51735">
    <property type="entry name" value="NAD(P)-binding Rossmann-fold domains"/>
    <property type="match status" value="1"/>
</dbReference>
<name>A0A1G2T2E7_9BACT</name>
<dbReference type="PANTHER" id="PTHR43000">
    <property type="entry name" value="DTDP-D-GLUCOSE 4,6-DEHYDRATASE-RELATED"/>
    <property type="match status" value="1"/>
</dbReference>
<dbReference type="InterPro" id="IPR001509">
    <property type="entry name" value="Epimerase_deHydtase"/>
</dbReference>
<evidence type="ECO:0000259" key="2">
    <source>
        <dbReference type="Pfam" id="PF01370"/>
    </source>
</evidence>
<gene>
    <name evidence="3" type="ORF">A2832_02380</name>
</gene>
<evidence type="ECO:0000313" key="3">
    <source>
        <dbReference type="EMBL" id="OHA91433.1"/>
    </source>
</evidence>
<dbReference type="Pfam" id="PF01370">
    <property type="entry name" value="Epimerase"/>
    <property type="match status" value="1"/>
</dbReference>
<sequence>MNKGIFAGEKVLITGGAGHIGSSLAQALMPLGANVTVLDAMLPLYGGNMFNLESILDKIKFVEGDIRDRELVNELVRGKDFIFDFAAQVSYIDSRELPFLDIDINGTGHMNVLEAMRLCAPSATYIFSSSRMVYGKLLTNPVNEEHPTNPLSLYGIHKLLVERYCDYYHKTFGLKTIAVRLPNPYGVRQQMKHNKYSLVGWFLRQALDGGTLTIFGDGKQTRDYLYIDDIVEGFLLLAEKGRAGEIYNMGSKEKVTFVEMVDAVLKEAGTGRKEHIPWPENYEKNETGGYVADTSKIERDTSWKAKVTLKEGIKMMSEYYKKHRGHYW</sequence>
<dbReference type="STRING" id="1802737.A2832_02380"/>
<dbReference type="InterPro" id="IPR036291">
    <property type="entry name" value="NAD(P)-bd_dom_sf"/>
</dbReference>
<accession>A0A1G2T2E7</accession>
<feature type="domain" description="NAD-dependent epimerase/dehydratase" evidence="2">
    <location>
        <begin position="11"/>
        <end position="250"/>
    </location>
</feature>
<dbReference type="Gene3D" id="3.40.50.720">
    <property type="entry name" value="NAD(P)-binding Rossmann-like Domain"/>
    <property type="match status" value="1"/>
</dbReference>
<evidence type="ECO:0000313" key="4">
    <source>
        <dbReference type="Proteomes" id="UP000178538"/>
    </source>
</evidence>